<dbReference type="PANTHER" id="PTHR22426">
    <property type="entry name" value="ARGININE_SERINE-RICH COILED-COIL PROTEIN 2"/>
    <property type="match status" value="1"/>
</dbReference>
<dbReference type="GeneID" id="108569631"/>
<feature type="compositionally biased region" description="Basic and acidic residues" evidence="1">
    <location>
        <begin position="76"/>
        <end position="92"/>
    </location>
</feature>
<accession>A0ABM1NIU8</accession>
<evidence type="ECO:0000259" key="2">
    <source>
        <dbReference type="Pfam" id="PF15477"/>
    </source>
</evidence>
<feature type="compositionally biased region" description="Basic residues" evidence="1">
    <location>
        <begin position="211"/>
        <end position="222"/>
    </location>
</feature>
<evidence type="ECO:0000313" key="4">
    <source>
        <dbReference type="RefSeq" id="XP_017786748.1"/>
    </source>
</evidence>
<organism evidence="3 4">
    <name type="scientific">Nicrophorus vespilloides</name>
    <name type="common">Boreal carrion beetle</name>
    <dbReference type="NCBI Taxonomy" id="110193"/>
    <lineage>
        <taxon>Eukaryota</taxon>
        <taxon>Metazoa</taxon>
        <taxon>Ecdysozoa</taxon>
        <taxon>Arthropoda</taxon>
        <taxon>Hexapoda</taxon>
        <taxon>Insecta</taxon>
        <taxon>Pterygota</taxon>
        <taxon>Neoptera</taxon>
        <taxon>Endopterygota</taxon>
        <taxon>Coleoptera</taxon>
        <taxon>Polyphaga</taxon>
        <taxon>Staphyliniformia</taxon>
        <taxon>Silphidae</taxon>
        <taxon>Nicrophorinae</taxon>
        <taxon>Nicrophorus</taxon>
    </lineage>
</organism>
<feature type="compositionally biased region" description="Basic and acidic residues" evidence="1">
    <location>
        <begin position="293"/>
        <end position="310"/>
    </location>
</feature>
<feature type="region of interest" description="Disordered" evidence="1">
    <location>
        <begin position="293"/>
        <end position="330"/>
    </location>
</feature>
<dbReference type="Pfam" id="PF15477">
    <property type="entry name" value="SMAP"/>
    <property type="match status" value="1"/>
</dbReference>
<feature type="compositionally biased region" description="Basic and acidic residues" evidence="1">
    <location>
        <begin position="223"/>
        <end position="233"/>
    </location>
</feature>
<protein>
    <submittedName>
        <fullName evidence="4">Uncharacterized protein ZC262.2 isoform X5</fullName>
    </submittedName>
</protein>
<reference evidence="4" key="1">
    <citation type="submission" date="2025-08" db="UniProtKB">
        <authorList>
            <consortium name="RefSeq"/>
        </authorList>
    </citation>
    <scope>IDENTIFICATION</scope>
    <source>
        <tissue evidence="4">Whole Larva</tissue>
    </source>
</reference>
<name>A0ABM1NIU8_NICVS</name>
<dbReference type="InterPro" id="IPR028124">
    <property type="entry name" value="SMAP_dom"/>
</dbReference>
<evidence type="ECO:0000313" key="3">
    <source>
        <dbReference type="Proteomes" id="UP000695000"/>
    </source>
</evidence>
<feature type="compositionally biased region" description="Basic and acidic residues" evidence="1">
    <location>
        <begin position="101"/>
        <end position="186"/>
    </location>
</feature>
<feature type="compositionally biased region" description="Polar residues" evidence="1">
    <location>
        <begin position="311"/>
        <end position="330"/>
    </location>
</feature>
<proteinExistence type="predicted"/>
<gene>
    <name evidence="4" type="primary">LOC108569631</name>
</gene>
<keyword evidence="3" id="KW-1185">Reference proteome</keyword>
<evidence type="ECO:0000256" key="1">
    <source>
        <dbReference type="SAM" id="MobiDB-lite"/>
    </source>
</evidence>
<dbReference type="PANTHER" id="PTHR22426:SF2">
    <property type="entry name" value="ARGININE_SERINE-RICH COILED-COIL PROTEIN 2"/>
    <property type="match status" value="1"/>
</dbReference>
<feature type="region of interest" description="Disordered" evidence="1">
    <location>
        <begin position="1"/>
        <end position="45"/>
    </location>
</feature>
<feature type="compositionally biased region" description="Polar residues" evidence="1">
    <location>
        <begin position="32"/>
        <end position="45"/>
    </location>
</feature>
<feature type="domain" description="Small acidic protein-like" evidence="2">
    <location>
        <begin position="336"/>
        <end position="407"/>
    </location>
</feature>
<dbReference type="RefSeq" id="XP_017786748.1">
    <property type="nucleotide sequence ID" value="XM_017931259.1"/>
</dbReference>
<feature type="compositionally biased region" description="Basic and acidic residues" evidence="1">
    <location>
        <begin position="193"/>
        <end position="210"/>
    </location>
</feature>
<dbReference type="Proteomes" id="UP000695000">
    <property type="component" value="Unplaced"/>
</dbReference>
<feature type="region of interest" description="Disordered" evidence="1">
    <location>
        <begin position="60"/>
        <end position="233"/>
    </location>
</feature>
<sequence length="413" mass="48737">MDKLANYGSDDDCEEESPKTNNSENEDRNVAAASTSIAPKTVDTNYDNVGMELSEVRGNLFLQESDGSMRSRHRSKSSERRTSRDAERERRFRTSPKYSRSTRETDRGDDDQRRRRDREDRRDRDDRRDREDRREREERRDRDDDRRDRDREDDRRDRERDDDRRDRDKDDERKNRGKDREDERRDTKYRRDKYRDDRRWRRSNSREKYRNKSPTSKRSRRSSSREKKYPAAKRFDKAAKLASLEKMGIDLKVPEEVVEKIVPQQQPATEPHVMSESKFFIPGVTGRLREQMEKRKQLWQKKPAEPERKSSPNPATSTTFNSIASSGSGSKTGKVWETTIFAQDQDGKQASKFKRLMGIREPAGGNGSNGAKPTDMVKKQEELFHTMEQQYEVARTATHTMRGVGLGFGSYQR</sequence>